<keyword evidence="3" id="KW-0804">Transcription</keyword>
<proteinExistence type="predicted"/>
<evidence type="ECO:0000313" key="6">
    <source>
        <dbReference type="Proteomes" id="UP000246410"/>
    </source>
</evidence>
<dbReference type="Gene3D" id="1.10.10.10">
    <property type="entry name" value="Winged helix-like DNA-binding domain superfamily/Winged helix DNA-binding domain"/>
    <property type="match status" value="1"/>
</dbReference>
<dbReference type="SUPFAM" id="SSF46785">
    <property type="entry name" value="Winged helix' DNA-binding domain"/>
    <property type="match status" value="1"/>
</dbReference>
<evidence type="ECO:0000256" key="1">
    <source>
        <dbReference type="ARBA" id="ARBA00023015"/>
    </source>
</evidence>
<gene>
    <name evidence="5" type="ORF">DFR69_11896</name>
</gene>
<dbReference type="InterPro" id="IPR036388">
    <property type="entry name" value="WH-like_DNA-bd_sf"/>
</dbReference>
<name>A0A317N2X8_9NOCA</name>
<dbReference type="GO" id="GO:0003677">
    <property type="term" value="F:DNA binding"/>
    <property type="evidence" value="ECO:0007669"/>
    <property type="project" value="UniProtKB-KW"/>
</dbReference>
<dbReference type="GO" id="GO:0003700">
    <property type="term" value="F:DNA-binding transcription factor activity"/>
    <property type="evidence" value="ECO:0007669"/>
    <property type="project" value="InterPro"/>
</dbReference>
<dbReference type="EMBL" id="QGTL01000018">
    <property type="protein sequence ID" value="PWV67923.1"/>
    <property type="molecule type" value="Genomic_DNA"/>
</dbReference>
<dbReference type="SMART" id="SM00347">
    <property type="entry name" value="HTH_MARR"/>
    <property type="match status" value="1"/>
</dbReference>
<dbReference type="InterPro" id="IPR000835">
    <property type="entry name" value="HTH_MarR-typ"/>
</dbReference>
<keyword evidence="2" id="KW-0238">DNA-binding</keyword>
<evidence type="ECO:0000259" key="4">
    <source>
        <dbReference type="PROSITE" id="PS50995"/>
    </source>
</evidence>
<dbReference type="Proteomes" id="UP000246410">
    <property type="component" value="Unassembled WGS sequence"/>
</dbReference>
<dbReference type="InterPro" id="IPR036390">
    <property type="entry name" value="WH_DNA-bd_sf"/>
</dbReference>
<dbReference type="Pfam" id="PF01047">
    <property type="entry name" value="MarR"/>
    <property type="match status" value="1"/>
</dbReference>
<protein>
    <submittedName>
        <fullName evidence="5">MarR family transcriptional regulator</fullName>
    </submittedName>
</protein>
<dbReference type="InterPro" id="IPR023187">
    <property type="entry name" value="Tscrpt_reg_MarR-type_CS"/>
</dbReference>
<accession>A0A317N2X8</accession>
<evidence type="ECO:0000256" key="3">
    <source>
        <dbReference type="ARBA" id="ARBA00023163"/>
    </source>
</evidence>
<reference evidence="5 6" key="1">
    <citation type="submission" date="2018-05" db="EMBL/GenBank/DDBJ databases">
        <title>Genomic Encyclopedia of Type Strains, Phase IV (KMG-IV): sequencing the most valuable type-strain genomes for metagenomic binning, comparative biology and taxonomic classification.</title>
        <authorList>
            <person name="Goeker M."/>
        </authorList>
    </citation>
    <scope>NUCLEOTIDE SEQUENCE [LARGE SCALE GENOMIC DNA]</scope>
    <source>
        <strain evidence="5 6">DSM 44717</strain>
    </source>
</reference>
<dbReference type="PROSITE" id="PS50995">
    <property type="entry name" value="HTH_MARR_2"/>
    <property type="match status" value="1"/>
</dbReference>
<evidence type="ECO:0000256" key="2">
    <source>
        <dbReference type="ARBA" id="ARBA00023125"/>
    </source>
</evidence>
<dbReference type="PANTHER" id="PTHR39515:SF2">
    <property type="entry name" value="HTH-TYPE TRANSCRIPTIONAL REGULATOR RV0880"/>
    <property type="match status" value="1"/>
</dbReference>
<evidence type="ECO:0000313" key="5">
    <source>
        <dbReference type="EMBL" id="PWV67923.1"/>
    </source>
</evidence>
<dbReference type="InterPro" id="IPR052526">
    <property type="entry name" value="HTH-type_Bedaq_tolerance"/>
</dbReference>
<keyword evidence="1" id="KW-0805">Transcription regulation</keyword>
<feature type="domain" description="HTH marR-type" evidence="4">
    <location>
        <begin position="14"/>
        <end position="146"/>
    </location>
</feature>
<dbReference type="RefSeq" id="WP_110041417.1">
    <property type="nucleotide sequence ID" value="NZ_QGTL01000018.1"/>
</dbReference>
<dbReference type="PANTHER" id="PTHR39515">
    <property type="entry name" value="CONSERVED PROTEIN"/>
    <property type="match status" value="1"/>
</dbReference>
<dbReference type="AlphaFoldDB" id="A0A317N2X8"/>
<sequence>MQVKVKSSEHEPAIDTIAIQLVRLHRLRDRALAQIKDHSGIDPAGFVVLFRLVCDGPMRSGALADAVHSDASTVSRQVAQLVERGLVRRTADPDDGRATVLEATDSGHETADRIRARRRDSIAVVTEDWSSEDRAAFAALLSRFVADYDAARPVLSRSPEPISSAREHES</sequence>
<keyword evidence="6" id="KW-1185">Reference proteome</keyword>
<comment type="caution">
    <text evidence="5">The sequence shown here is derived from an EMBL/GenBank/DDBJ whole genome shotgun (WGS) entry which is preliminary data.</text>
</comment>
<organism evidence="5 6">
    <name type="scientific">Nocardia neocaledoniensis</name>
    <dbReference type="NCBI Taxonomy" id="236511"/>
    <lineage>
        <taxon>Bacteria</taxon>
        <taxon>Bacillati</taxon>
        <taxon>Actinomycetota</taxon>
        <taxon>Actinomycetes</taxon>
        <taxon>Mycobacteriales</taxon>
        <taxon>Nocardiaceae</taxon>
        <taxon>Nocardia</taxon>
    </lineage>
</organism>
<dbReference type="PROSITE" id="PS01117">
    <property type="entry name" value="HTH_MARR_1"/>
    <property type="match status" value="1"/>
</dbReference>